<dbReference type="Pfam" id="PF01594">
    <property type="entry name" value="AI-2E_transport"/>
    <property type="match status" value="1"/>
</dbReference>
<feature type="transmembrane region" description="Helical" evidence="8">
    <location>
        <begin position="257"/>
        <end position="285"/>
    </location>
</feature>
<feature type="transmembrane region" description="Helical" evidence="8">
    <location>
        <begin position="216"/>
        <end position="237"/>
    </location>
</feature>
<dbReference type="GO" id="GO:0055085">
    <property type="term" value="P:transmembrane transport"/>
    <property type="evidence" value="ECO:0007669"/>
    <property type="project" value="TreeGrafter"/>
</dbReference>
<evidence type="ECO:0000256" key="1">
    <source>
        <dbReference type="ARBA" id="ARBA00004651"/>
    </source>
</evidence>
<feature type="transmembrane region" description="Helical" evidence="8">
    <location>
        <begin position="62"/>
        <end position="87"/>
    </location>
</feature>
<sequence>MSMYKESQFWLRVVLAILAAILFFSVHNVYWPVIVSLIITFILIPVRDMVQKGLMRLTRRNIPIDISILISFAILIFVLSVLTNIILRPLVEQVNLLAVNFNTLWDKSVTIITQIENEQTQFYIPDQVKSVINDAFAKVGNYGVDGISNFVKSLFAIAGTVVQFFVVPIITFYFMKDGGRMVRSFICLYPVEYRLQLDVLFNEIQHVLSSYIRGQLTMSCIIATLTFCGMWIMGVPYPMVIGLLAAVTEWIPIVGPIVGAIPAILLGATVSLSLAVKVLIFYIVIQQIDSHIIMPQVMGAVISLHPVVIIIALLIGGTLFGIAGMVLTVPVTAVLQILCRHLWFYNTYKTKAMNTYGKN</sequence>
<dbReference type="PANTHER" id="PTHR21716:SF53">
    <property type="entry name" value="PERMEASE PERM-RELATED"/>
    <property type="match status" value="1"/>
</dbReference>
<keyword evidence="6 8" id="KW-1133">Transmembrane helix</keyword>
<evidence type="ECO:0000256" key="6">
    <source>
        <dbReference type="ARBA" id="ARBA00022989"/>
    </source>
</evidence>
<dbReference type="RefSeq" id="WP_059076882.1">
    <property type="nucleotide sequence ID" value="NZ_JABAFG010000007.1"/>
</dbReference>
<comment type="similarity">
    <text evidence="2">Belongs to the autoinducer-2 exporter (AI-2E) (TC 2.A.86) family.</text>
</comment>
<comment type="caution">
    <text evidence="9">The sequence shown here is derived from an EMBL/GenBank/DDBJ whole genome shotgun (WGS) entry which is preliminary data.</text>
</comment>
<dbReference type="AlphaFoldDB" id="A0A848BP98"/>
<keyword evidence="5 8" id="KW-0812">Transmembrane</keyword>
<organism evidence="9 10">
    <name type="scientific">Megasphaera hexanoica</name>
    <dbReference type="NCBI Taxonomy" id="1675036"/>
    <lineage>
        <taxon>Bacteria</taxon>
        <taxon>Bacillati</taxon>
        <taxon>Bacillota</taxon>
        <taxon>Negativicutes</taxon>
        <taxon>Veillonellales</taxon>
        <taxon>Veillonellaceae</taxon>
        <taxon>Megasphaera</taxon>
    </lineage>
</organism>
<dbReference type="EMBL" id="JABAFG010000007">
    <property type="protein sequence ID" value="NME28141.1"/>
    <property type="molecule type" value="Genomic_DNA"/>
</dbReference>
<evidence type="ECO:0000256" key="8">
    <source>
        <dbReference type="SAM" id="Phobius"/>
    </source>
</evidence>
<evidence type="ECO:0000313" key="9">
    <source>
        <dbReference type="EMBL" id="NME28141.1"/>
    </source>
</evidence>
<comment type="subcellular location">
    <subcellularLocation>
        <location evidence="1">Cell membrane</location>
        <topology evidence="1">Multi-pass membrane protein</topology>
    </subcellularLocation>
</comment>
<reference evidence="9 10" key="1">
    <citation type="submission" date="2020-04" db="EMBL/GenBank/DDBJ databases">
        <authorList>
            <person name="Hitch T.C.A."/>
            <person name="Wylensek D."/>
            <person name="Clavel T."/>
        </authorList>
    </citation>
    <scope>NUCLEOTIDE SEQUENCE [LARGE SCALE GENOMIC DNA]</scope>
    <source>
        <strain evidence="9 10">Oil-RF-744-FAT-WT-6-1</strain>
    </source>
</reference>
<evidence type="ECO:0000256" key="7">
    <source>
        <dbReference type="ARBA" id="ARBA00023136"/>
    </source>
</evidence>
<feature type="transmembrane region" description="Helical" evidence="8">
    <location>
        <begin position="33"/>
        <end position="50"/>
    </location>
</feature>
<feature type="transmembrane region" description="Helical" evidence="8">
    <location>
        <begin position="9"/>
        <end position="27"/>
    </location>
</feature>
<feature type="transmembrane region" description="Helical" evidence="8">
    <location>
        <begin position="297"/>
        <end position="316"/>
    </location>
</feature>
<evidence type="ECO:0000256" key="3">
    <source>
        <dbReference type="ARBA" id="ARBA00022448"/>
    </source>
</evidence>
<feature type="transmembrane region" description="Helical" evidence="8">
    <location>
        <begin position="154"/>
        <end position="175"/>
    </location>
</feature>
<dbReference type="GO" id="GO:0005886">
    <property type="term" value="C:plasma membrane"/>
    <property type="evidence" value="ECO:0007669"/>
    <property type="project" value="UniProtKB-SubCell"/>
</dbReference>
<evidence type="ECO:0000256" key="2">
    <source>
        <dbReference type="ARBA" id="ARBA00009773"/>
    </source>
</evidence>
<evidence type="ECO:0000313" key="10">
    <source>
        <dbReference type="Proteomes" id="UP000591071"/>
    </source>
</evidence>
<proteinExistence type="inferred from homology"/>
<dbReference type="PANTHER" id="PTHR21716">
    <property type="entry name" value="TRANSMEMBRANE PROTEIN"/>
    <property type="match status" value="1"/>
</dbReference>
<protein>
    <submittedName>
        <fullName evidence="9">AI-2E family transporter</fullName>
    </submittedName>
</protein>
<dbReference type="InterPro" id="IPR002549">
    <property type="entry name" value="AI-2E-like"/>
</dbReference>
<gene>
    <name evidence="9" type="ORF">HF872_05825</name>
</gene>
<evidence type="ECO:0000256" key="4">
    <source>
        <dbReference type="ARBA" id="ARBA00022475"/>
    </source>
</evidence>
<accession>A0A848BP98</accession>
<feature type="transmembrane region" description="Helical" evidence="8">
    <location>
        <begin position="322"/>
        <end position="343"/>
    </location>
</feature>
<keyword evidence="4" id="KW-1003">Cell membrane</keyword>
<keyword evidence="3" id="KW-0813">Transport</keyword>
<keyword evidence="7 8" id="KW-0472">Membrane</keyword>
<name>A0A848BP98_9FIRM</name>
<dbReference type="Proteomes" id="UP000591071">
    <property type="component" value="Unassembled WGS sequence"/>
</dbReference>
<evidence type="ECO:0000256" key="5">
    <source>
        <dbReference type="ARBA" id="ARBA00022692"/>
    </source>
</evidence>